<accession>A0ABN7JMB9</accession>
<sequence length="91" mass="10390">MRIEYIESGDIGLDPDELAREFQLSADTLRRYLRMGLVASTVERGEDCDLGKTRVTVRVGNRIWQAVVEHGDIVHQERRVLRAVTPLRSTP</sequence>
<proteinExistence type="predicted"/>
<dbReference type="Proteomes" id="UP000606921">
    <property type="component" value="Unassembled WGS sequence"/>
</dbReference>
<dbReference type="Pfam" id="PF20132">
    <property type="entry name" value="DUF6522"/>
    <property type="match status" value="1"/>
</dbReference>
<reference evidence="1 2" key="1">
    <citation type="submission" date="2020-11" db="EMBL/GenBank/DDBJ databases">
        <authorList>
            <person name="Lassalle F."/>
        </authorList>
    </citation>
    <scope>NUCLEOTIDE SEQUENCE [LARGE SCALE GENOMIC DNA]</scope>
    <source>
        <strain evidence="1 2">JC140</strain>
    </source>
</reference>
<keyword evidence="2" id="KW-1185">Reference proteome</keyword>
<evidence type="ECO:0000313" key="2">
    <source>
        <dbReference type="Proteomes" id="UP000606921"/>
    </source>
</evidence>
<gene>
    <name evidence="1" type="ORF">REJC140_02929</name>
</gene>
<dbReference type="InterPro" id="IPR045389">
    <property type="entry name" value="DUF6522"/>
</dbReference>
<protein>
    <recommendedName>
        <fullName evidence="3">HTH merR-type domain-containing protein</fullName>
    </recommendedName>
</protein>
<name>A0ABN7JMB9_9HYPH</name>
<evidence type="ECO:0000313" key="1">
    <source>
        <dbReference type="EMBL" id="CAD7031497.1"/>
    </source>
</evidence>
<evidence type="ECO:0008006" key="3">
    <source>
        <dbReference type="Google" id="ProtNLM"/>
    </source>
</evidence>
<organism evidence="1 2">
    <name type="scientific">Pseudorhizobium endolithicum</name>
    <dbReference type="NCBI Taxonomy" id="1191678"/>
    <lineage>
        <taxon>Bacteria</taxon>
        <taxon>Pseudomonadati</taxon>
        <taxon>Pseudomonadota</taxon>
        <taxon>Alphaproteobacteria</taxon>
        <taxon>Hyphomicrobiales</taxon>
        <taxon>Rhizobiaceae</taxon>
        <taxon>Rhizobium/Agrobacterium group</taxon>
        <taxon>Pseudorhizobium</taxon>
    </lineage>
</organism>
<dbReference type="EMBL" id="CABFWF030000010">
    <property type="protein sequence ID" value="CAD7031497.1"/>
    <property type="molecule type" value="Genomic_DNA"/>
</dbReference>
<comment type="caution">
    <text evidence="1">The sequence shown here is derived from an EMBL/GenBank/DDBJ whole genome shotgun (WGS) entry which is preliminary data.</text>
</comment>